<protein>
    <submittedName>
        <fullName evidence="2">Uncharacterized protein</fullName>
    </submittedName>
</protein>
<name>A0A4Z1STK5_GIAMU</name>
<feature type="compositionally biased region" description="Polar residues" evidence="1">
    <location>
        <begin position="81"/>
        <end position="98"/>
    </location>
</feature>
<feature type="region of interest" description="Disordered" evidence="1">
    <location>
        <begin position="320"/>
        <end position="362"/>
    </location>
</feature>
<feature type="compositionally biased region" description="Basic and acidic residues" evidence="1">
    <location>
        <begin position="345"/>
        <end position="362"/>
    </location>
</feature>
<feature type="compositionally biased region" description="Low complexity" evidence="1">
    <location>
        <begin position="67"/>
        <end position="80"/>
    </location>
</feature>
<sequence>MGDFNILASLGVSVPATPIHPITRTSTAKVFAPLQKAPAAPAARKDPPSRRIASSSATGSRPPSQTADLALSLSSNLGASQTQSDAQPSTLKGQSPAQAPYVTSAQLATMSLEDKKALLAAMRDAEASRGAVSTAPAVESVVDHCKDAWCPSCINELNAAKRALLEKMEREKEKQNAAQQLADAKRLAEIDAKLAQLKRARERQDAQDAYKNAQQARDERARLAAEEQARVREAQDEMRREDQRRYAEEQRRIREQAAENAREREAECRRRQEQAQQQREEERRMLETGVGIVGRPEEDAAARRRRIEELNEHVREHNRIKEEERERLREEQEAENARLRQQATELREKAARDAQEQRELNRRNAREVLEEIEAQKRAGAEERANRVANERAALSRAQDLERAERQAQAAEQARARDSLRRMYEEDAEARRINQELSGLIARATERLNERPRVVEHLVECDRCEAVEKPQNMMHLSKEEVAEAGKYIPLKKVREPVASAKLVKSMSQKPPATPPYVAPVSTLNSAASVDPLVLSASVAQTRAIDEGKLSTDDLLCC</sequence>
<dbReference type="OrthoDB" id="10260810at2759"/>
<dbReference type="EMBL" id="VDLU01000004">
    <property type="protein sequence ID" value="TNJ26968.1"/>
    <property type="molecule type" value="Genomic_DNA"/>
</dbReference>
<accession>A0A4Z1STK5</accession>
<gene>
    <name evidence="2" type="ORF">GMRT_15095</name>
</gene>
<evidence type="ECO:0000256" key="1">
    <source>
        <dbReference type="SAM" id="MobiDB-lite"/>
    </source>
</evidence>
<comment type="caution">
    <text evidence="2">The sequence shown here is derived from an EMBL/GenBank/DDBJ whole genome shotgun (WGS) entry which is preliminary data.</text>
</comment>
<feature type="region of interest" description="Disordered" evidence="1">
    <location>
        <begin position="36"/>
        <end position="98"/>
    </location>
</feature>
<feature type="compositionally biased region" description="Polar residues" evidence="1">
    <location>
        <begin position="52"/>
        <end position="66"/>
    </location>
</feature>
<dbReference type="VEuPathDB" id="GiardiaDB:GMRT_15095"/>
<evidence type="ECO:0000313" key="2">
    <source>
        <dbReference type="EMBL" id="TNJ26968.1"/>
    </source>
</evidence>
<keyword evidence="3" id="KW-1185">Reference proteome</keyword>
<feature type="compositionally biased region" description="Basic and acidic residues" evidence="1">
    <location>
        <begin position="216"/>
        <end position="283"/>
    </location>
</feature>
<organism evidence="2 3">
    <name type="scientific">Giardia muris</name>
    <dbReference type="NCBI Taxonomy" id="5742"/>
    <lineage>
        <taxon>Eukaryota</taxon>
        <taxon>Metamonada</taxon>
        <taxon>Diplomonadida</taxon>
        <taxon>Hexamitidae</taxon>
        <taxon>Giardiinae</taxon>
        <taxon>Giardia</taxon>
    </lineage>
</organism>
<dbReference type="AlphaFoldDB" id="A0A4Z1STK5"/>
<feature type="region of interest" description="Disordered" evidence="1">
    <location>
        <begin position="396"/>
        <end position="416"/>
    </location>
</feature>
<feature type="compositionally biased region" description="Basic and acidic residues" evidence="1">
    <location>
        <begin position="320"/>
        <end position="338"/>
    </location>
</feature>
<dbReference type="Proteomes" id="UP000315496">
    <property type="component" value="Chromosome 4"/>
</dbReference>
<proteinExistence type="predicted"/>
<feature type="region of interest" description="Disordered" evidence="1">
    <location>
        <begin position="203"/>
        <end position="283"/>
    </location>
</feature>
<evidence type="ECO:0000313" key="3">
    <source>
        <dbReference type="Proteomes" id="UP000315496"/>
    </source>
</evidence>
<reference evidence="2 3" key="1">
    <citation type="submission" date="2019-05" db="EMBL/GenBank/DDBJ databases">
        <title>The compact genome of Giardia muris reveals important steps in the evolution of intestinal protozoan parasites.</title>
        <authorList>
            <person name="Xu F."/>
            <person name="Jimenez-Gonzalez A."/>
            <person name="Einarsson E."/>
            <person name="Astvaldsson A."/>
            <person name="Peirasmaki D."/>
            <person name="Eckmann L."/>
            <person name="Andersson J.O."/>
            <person name="Svard S.G."/>
            <person name="Jerlstrom-Hultqvist J."/>
        </authorList>
    </citation>
    <scope>NUCLEOTIDE SEQUENCE [LARGE SCALE GENOMIC DNA]</scope>
    <source>
        <strain evidence="2 3">Roberts-Thomson</strain>
    </source>
</reference>